<feature type="domain" description="DUF4365" evidence="1">
    <location>
        <begin position="13"/>
        <end position="158"/>
    </location>
</feature>
<dbReference type="Proteomes" id="UP000033651">
    <property type="component" value="Unassembled WGS sequence"/>
</dbReference>
<dbReference type="Pfam" id="PF14280">
    <property type="entry name" value="DUF4365"/>
    <property type="match status" value="1"/>
</dbReference>
<dbReference type="InterPro" id="IPR025375">
    <property type="entry name" value="DUF4365"/>
</dbReference>
<dbReference type="AlphaFoldDB" id="A0A0F3KBW3"/>
<accession>A0A0F3KBW3</accession>
<proteinExistence type="predicted"/>
<comment type="caution">
    <text evidence="2">The sequence shown here is derived from an EMBL/GenBank/DDBJ whole genome shotgun (WGS) entry which is preliminary data.</text>
</comment>
<gene>
    <name evidence="2" type="ORF">VI08_16625</name>
</gene>
<keyword evidence="3" id="KW-1185">Reference proteome</keyword>
<reference evidence="2 3" key="1">
    <citation type="submission" date="2015-03" db="EMBL/GenBank/DDBJ databases">
        <title>Draft genome sequence of Luteibacter yeojuensis strain SU11.</title>
        <authorList>
            <person name="Sulaiman J."/>
            <person name="Priya K."/>
            <person name="Chan K.-G."/>
        </authorList>
    </citation>
    <scope>NUCLEOTIDE SEQUENCE [LARGE SCALE GENOMIC DNA]</scope>
    <source>
        <strain evidence="2 3">SU11</strain>
    </source>
</reference>
<dbReference type="PATRIC" id="fig|345309.4.peg.3105"/>
<evidence type="ECO:0000313" key="2">
    <source>
        <dbReference type="EMBL" id="KJV28755.1"/>
    </source>
</evidence>
<dbReference type="RefSeq" id="WP_045830756.1">
    <property type="nucleotide sequence ID" value="NZ_JZRB01000043.1"/>
</dbReference>
<dbReference type="EMBL" id="JZRB01000043">
    <property type="protein sequence ID" value="KJV28755.1"/>
    <property type="molecule type" value="Genomic_DNA"/>
</dbReference>
<protein>
    <recommendedName>
        <fullName evidence="1">DUF4365 domain-containing protein</fullName>
    </recommendedName>
</protein>
<organism evidence="2 3">
    <name type="scientific">Luteibacter yeojuensis</name>
    <dbReference type="NCBI Taxonomy" id="345309"/>
    <lineage>
        <taxon>Bacteria</taxon>
        <taxon>Pseudomonadati</taxon>
        <taxon>Pseudomonadota</taxon>
        <taxon>Gammaproteobacteria</taxon>
        <taxon>Lysobacterales</taxon>
        <taxon>Rhodanobacteraceae</taxon>
        <taxon>Luteibacter</taxon>
    </lineage>
</organism>
<sequence length="167" mass="18051">MAAITTHPNDVKERLSAAYVTAVAGAAGCQVSKLEIDKQSIDATLRPISGQPVSVDLQVKATSADCISNGVLTFALPIKNYDDLRQTVRTAPIYLVVLVLGNQNPPWVYTNQSSLLVRRCAYWFDLSGQPESSNSTSVTVHIPTTQIFSASAVVKMMDDAYAKCKND</sequence>
<name>A0A0F3KBW3_9GAMM</name>
<evidence type="ECO:0000313" key="3">
    <source>
        <dbReference type="Proteomes" id="UP000033651"/>
    </source>
</evidence>
<evidence type="ECO:0000259" key="1">
    <source>
        <dbReference type="Pfam" id="PF14280"/>
    </source>
</evidence>